<accession>A0A507CE76</accession>
<dbReference type="GO" id="GO:0034472">
    <property type="term" value="P:snRNA 3'-end processing"/>
    <property type="evidence" value="ECO:0007669"/>
    <property type="project" value="TreeGrafter"/>
</dbReference>
<dbReference type="Pfam" id="PF14750">
    <property type="entry name" value="INTS2"/>
    <property type="match status" value="1"/>
</dbReference>
<evidence type="ECO:0000313" key="1">
    <source>
        <dbReference type="EMBL" id="TPX37479.1"/>
    </source>
</evidence>
<proteinExistence type="predicted"/>
<organism evidence="1 2">
    <name type="scientific">Synchytrium microbalum</name>
    <dbReference type="NCBI Taxonomy" id="1806994"/>
    <lineage>
        <taxon>Eukaryota</taxon>
        <taxon>Fungi</taxon>
        <taxon>Fungi incertae sedis</taxon>
        <taxon>Chytridiomycota</taxon>
        <taxon>Chytridiomycota incertae sedis</taxon>
        <taxon>Chytridiomycetes</taxon>
        <taxon>Synchytriales</taxon>
        <taxon>Synchytriaceae</taxon>
        <taxon>Synchytrium</taxon>
    </lineage>
</organism>
<dbReference type="InterPro" id="IPR029321">
    <property type="entry name" value="INTS2"/>
</dbReference>
<dbReference type="AlphaFoldDB" id="A0A507CE76"/>
<dbReference type="OrthoDB" id="3363059at2759"/>
<dbReference type="RefSeq" id="XP_031027390.1">
    <property type="nucleotide sequence ID" value="XM_031166629.1"/>
</dbReference>
<dbReference type="STRING" id="1806994.A0A507CE76"/>
<dbReference type="Proteomes" id="UP000319731">
    <property type="component" value="Unassembled WGS sequence"/>
</dbReference>
<sequence>MSIDLSYVATALSSDQKIQLPRNESERFLAVLNELTSLSKCFHSDQKSTDLPRPSDFMQSLSSLEIAHVVITSLKLFKHLIQTRDLFVPLLFLSQCREIFHQVIPQCPNEFLIICRTLVHVHRNELLAENTRALMKYACGVGHQKLLRYMLMEAKVLPDLCCYLTITYLHDEVLFLNSILDTNMSWTFETVDQLPHTSGSTLLIKDYLPALVDRVVNGIQQASPVDVKMRLRALCGFVGIYGVVLSDAQLDSIVVAIAMNANESSGGQNLSFPIVCWMQMVRRFNEMTTVEMVSTLLQTTRSHVTMLICIHIFTDSPVKVAEQLRNHLEMNVTIPSQTFSKMCEAFRSRLLNVKKLCHRALELRVEDEEVQTKSESISISLVSQMLAAEMFHKAQVDVGPWMQRVITDRITLPLHSSLLQLLTIYVESILTTTFATRIPDSVVRQTFDDSNELKPSHVIMLLYVLLHDFSLVAGIRNIHGDQIYALAGKRPYPTRLADSLPIKRVLLFARTHDGGKTYSSIYPQLYSLINGCYPELLEPLSLSCEESVVQSASLVLPSTWYAQQLQPTGGAISAQAIGEYLLRPALTTKVFEYLVSLTPQQLLPYHDIFLEYIVPVLPLVEWNDPIWPSFSNIWQKLNSVKAPDTWVKTIKILSLHRPDIDLLDLQSLIENPQNQVDVDRRVYRRPVLFGILLQILTCLLAAARSPFRKQVRVLESPHITPMEVERAEPSIIHFLLDACLASPEDERTADASTILKQIRRSTCDYIHSRFCNSANKDLIRTINQRGYAIELIPILVKGIPSMHVVDVMLIQLYNTSPVDKSPFITELARHISDNNPTARIMDLVRQAVFPYVDRMCGSLPGYNKFIASEPTEAILPAPPSLQAFPSMDYLPQVLRSLVELTGVFWDDYQQRTRGRLNDLEVPFEVADILARTPSELMDARHYEFLERIRRAVRDCQQRMRELAEAPRKKQSNR</sequence>
<reference evidence="1 2" key="1">
    <citation type="journal article" date="2019" name="Sci. Rep.">
        <title>Comparative genomics of chytrid fungi reveal insights into the obligate biotrophic and pathogenic lifestyle of Synchytrium endobioticum.</title>
        <authorList>
            <person name="van de Vossenberg B.T.L.H."/>
            <person name="Warris S."/>
            <person name="Nguyen H.D.T."/>
            <person name="van Gent-Pelzer M.P.E."/>
            <person name="Joly D.L."/>
            <person name="van de Geest H.C."/>
            <person name="Bonants P.J.M."/>
            <person name="Smith D.S."/>
            <person name="Levesque C.A."/>
            <person name="van der Lee T.A.J."/>
        </authorList>
    </citation>
    <scope>NUCLEOTIDE SEQUENCE [LARGE SCALE GENOMIC DNA]</scope>
    <source>
        <strain evidence="1 2">JEL517</strain>
    </source>
</reference>
<dbReference type="GeneID" id="42001926"/>
<keyword evidence="2" id="KW-1185">Reference proteome</keyword>
<evidence type="ECO:0008006" key="3">
    <source>
        <dbReference type="Google" id="ProtNLM"/>
    </source>
</evidence>
<comment type="caution">
    <text evidence="1">The sequence shown here is derived from an EMBL/GenBank/DDBJ whole genome shotgun (WGS) entry which is preliminary data.</text>
</comment>
<gene>
    <name evidence="1" type="ORF">SmJEL517_g00700</name>
</gene>
<dbReference type="GO" id="GO:0032039">
    <property type="term" value="C:integrator complex"/>
    <property type="evidence" value="ECO:0007669"/>
    <property type="project" value="InterPro"/>
</dbReference>
<evidence type="ECO:0000313" key="2">
    <source>
        <dbReference type="Proteomes" id="UP000319731"/>
    </source>
</evidence>
<dbReference type="PANTHER" id="PTHR28608">
    <property type="entry name" value="INTEGRATOR COMPLEX SUBUNIT 2"/>
    <property type="match status" value="1"/>
</dbReference>
<dbReference type="PANTHER" id="PTHR28608:SF1">
    <property type="entry name" value="INTEGRATOR COMPLEX SUBUNIT 2"/>
    <property type="match status" value="1"/>
</dbReference>
<dbReference type="EMBL" id="QEAO01000002">
    <property type="protein sequence ID" value="TPX37479.1"/>
    <property type="molecule type" value="Genomic_DNA"/>
</dbReference>
<name>A0A507CE76_9FUNG</name>
<protein>
    <recommendedName>
        <fullName evidence="3">Integrator complex subunit 2</fullName>
    </recommendedName>
</protein>